<keyword evidence="5" id="KW-1185">Reference proteome</keyword>
<feature type="transmembrane region" description="Helical" evidence="2">
    <location>
        <begin position="190"/>
        <end position="213"/>
    </location>
</feature>
<proteinExistence type="predicted"/>
<feature type="region of interest" description="Disordered" evidence="1">
    <location>
        <begin position="1"/>
        <end position="61"/>
    </location>
</feature>
<feature type="region of interest" description="Disordered" evidence="1">
    <location>
        <begin position="531"/>
        <end position="552"/>
    </location>
</feature>
<keyword evidence="2" id="KW-1133">Transmembrane helix</keyword>
<feature type="domain" description="Phage shock protein PspC N-terminal" evidence="3">
    <location>
        <begin position="79"/>
        <end position="129"/>
    </location>
</feature>
<feature type="transmembrane region" description="Helical" evidence="2">
    <location>
        <begin position="105"/>
        <end position="127"/>
    </location>
</feature>
<dbReference type="Pfam" id="PF04024">
    <property type="entry name" value="PspC"/>
    <property type="match status" value="1"/>
</dbReference>
<feature type="compositionally biased region" description="Basic and acidic residues" evidence="1">
    <location>
        <begin position="303"/>
        <end position="322"/>
    </location>
</feature>
<dbReference type="AlphaFoldDB" id="A0A371NZ19"/>
<evidence type="ECO:0000259" key="3">
    <source>
        <dbReference type="Pfam" id="PF04024"/>
    </source>
</evidence>
<feature type="compositionally biased region" description="Pro residues" evidence="1">
    <location>
        <begin position="51"/>
        <end position="61"/>
    </location>
</feature>
<feature type="compositionally biased region" description="Basic residues" evidence="1">
    <location>
        <begin position="23"/>
        <end position="34"/>
    </location>
</feature>
<comment type="caution">
    <text evidence="4">The sequence shown here is derived from an EMBL/GenBank/DDBJ whole genome shotgun (WGS) entry which is preliminary data.</text>
</comment>
<evidence type="ECO:0000256" key="2">
    <source>
        <dbReference type="SAM" id="Phobius"/>
    </source>
</evidence>
<keyword evidence="2" id="KW-0812">Transmembrane</keyword>
<dbReference type="Proteomes" id="UP000262172">
    <property type="component" value="Unassembled WGS sequence"/>
</dbReference>
<dbReference type="InterPro" id="IPR007168">
    <property type="entry name" value="Phageshock_PspC_N"/>
</dbReference>
<keyword evidence="2" id="KW-0472">Membrane</keyword>
<evidence type="ECO:0000256" key="1">
    <source>
        <dbReference type="SAM" id="MobiDB-lite"/>
    </source>
</evidence>
<evidence type="ECO:0000313" key="5">
    <source>
        <dbReference type="Proteomes" id="UP000262172"/>
    </source>
</evidence>
<gene>
    <name evidence="4" type="ORF">DY023_02480</name>
</gene>
<evidence type="ECO:0000313" key="4">
    <source>
        <dbReference type="EMBL" id="REJ07850.1"/>
    </source>
</evidence>
<feature type="compositionally biased region" description="Basic and acidic residues" evidence="1">
    <location>
        <begin position="35"/>
        <end position="45"/>
    </location>
</feature>
<feature type="region of interest" description="Disordered" evidence="1">
    <location>
        <begin position="298"/>
        <end position="322"/>
    </location>
</feature>
<name>A0A371NZ19_9MICO</name>
<organism evidence="4 5">
    <name type="scientific">Microbacterium bovistercoris</name>
    <dbReference type="NCBI Taxonomy" id="2293570"/>
    <lineage>
        <taxon>Bacteria</taxon>
        <taxon>Bacillati</taxon>
        <taxon>Actinomycetota</taxon>
        <taxon>Actinomycetes</taxon>
        <taxon>Micrococcales</taxon>
        <taxon>Microbacteriaceae</taxon>
        <taxon>Microbacterium</taxon>
    </lineage>
</organism>
<feature type="transmembrane region" description="Helical" evidence="2">
    <location>
        <begin position="404"/>
        <end position="425"/>
    </location>
</feature>
<feature type="transmembrane region" description="Helical" evidence="2">
    <location>
        <begin position="348"/>
        <end position="371"/>
    </location>
</feature>
<sequence>MPGTEECMPQSNHPIGPPDLPRRRFQGRVRGSPHGRRESRADRIETMTIPTAPPSATPPPAPHGSDRFFLWIAGLGLARSDGWVGGVCAGIAARLRIDPLIVRGILLVVTLFGFPLSFLYALAWALLPDAEGRIHLRELLHGRFEAAQLGILALVALAFLPVANPFWWLYGDRGLLTDAFFAPYGLVYGAGPVSVLLILVGLAAVAVLLVLIVRAARRTPGALAPDPRTASADPAGPDTSATAGDSGIADLADGRGPDASPIAAPAIAASALADPPAPAAPADAGDLDAWRAQHAAWQAQDQAWRRQQQDADRAAREQARRERQAVAAQFAAEASERRRAKRASNPRVSGAYLAAVAGLALVTGAVVALLADSGAAVSLALCTAALILALGMVIAGVSRRRSGLLAFLTVITLVGGAIAGGFTTIGDVVMGDSGMSNGEASTVRQPFGSMSIYLMPLDGGESNPVTLYKGDGYTSIEVPQGVTLQLDATVQDAAVHWTTFKIGEDGVYEATDGGVWTGTRQADGTRLIQRTKASGPDPEQPDAPNTIAPVRLQQQSGDITITFYEQAEENSR</sequence>
<reference evidence="4 5" key="1">
    <citation type="submission" date="2018-08" db="EMBL/GenBank/DDBJ databases">
        <title>Isolation, diversity and antifungal activity of Actinobacteria from cow dung.</title>
        <authorList>
            <person name="Ling L."/>
        </authorList>
    </citation>
    <scope>NUCLEOTIDE SEQUENCE [LARGE SCALE GENOMIC DNA]</scope>
    <source>
        <strain evidence="4 5">NEAU-LLE</strain>
    </source>
</reference>
<dbReference type="OrthoDB" id="7359894at2"/>
<accession>A0A371NZ19</accession>
<feature type="transmembrane region" description="Helical" evidence="2">
    <location>
        <begin position="148"/>
        <end position="170"/>
    </location>
</feature>
<protein>
    <submittedName>
        <fullName evidence="4">PspC domain-containing protein</fullName>
    </submittedName>
</protein>
<dbReference type="EMBL" id="QUAB01000014">
    <property type="protein sequence ID" value="REJ07850.1"/>
    <property type="molecule type" value="Genomic_DNA"/>
</dbReference>
<feature type="region of interest" description="Disordered" evidence="1">
    <location>
        <begin position="221"/>
        <end position="255"/>
    </location>
</feature>
<feature type="transmembrane region" description="Helical" evidence="2">
    <location>
        <begin position="377"/>
        <end position="397"/>
    </location>
</feature>